<dbReference type="InterPro" id="IPR051678">
    <property type="entry name" value="AGP_Transferase"/>
</dbReference>
<dbReference type="RefSeq" id="WP_190860197.1">
    <property type="nucleotide sequence ID" value="NZ_JACXIY010000011.1"/>
</dbReference>
<keyword evidence="3" id="KW-1185">Reference proteome</keyword>
<gene>
    <name evidence="2" type="ORF">IDH41_08870</name>
</gene>
<dbReference type="CDD" id="cd05155">
    <property type="entry name" value="APH_ChoK_like_1"/>
    <property type="match status" value="1"/>
</dbReference>
<evidence type="ECO:0000313" key="3">
    <source>
        <dbReference type="Proteomes" id="UP000632125"/>
    </source>
</evidence>
<dbReference type="SUPFAM" id="SSF56112">
    <property type="entry name" value="Protein kinase-like (PK-like)"/>
    <property type="match status" value="1"/>
</dbReference>
<evidence type="ECO:0000259" key="1">
    <source>
        <dbReference type="Pfam" id="PF01636"/>
    </source>
</evidence>
<feature type="domain" description="Aminoglycoside phosphotransferase" evidence="1">
    <location>
        <begin position="32"/>
        <end position="257"/>
    </location>
</feature>
<dbReference type="Gene3D" id="3.90.1200.10">
    <property type="match status" value="1"/>
</dbReference>
<name>A0A927CN76_9BACL</name>
<proteinExistence type="predicted"/>
<accession>A0A927CN76</accession>
<dbReference type="InterPro" id="IPR002575">
    <property type="entry name" value="Aminoglycoside_PTrfase"/>
</dbReference>
<dbReference type="Gene3D" id="3.30.200.20">
    <property type="entry name" value="Phosphorylase Kinase, domain 1"/>
    <property type="match status" value="1"/>
</dbReference>
<reference evidence="2" key="1">
    <citation type="submission" date="2020-09" db="EMBL/GenBank/DDBJ databases">
        <title>A novel bacterium of genus Paenibacillus, isolated from South China Sea.</title>
        <authorList>
            <person name="Huang H."/>
            <person name="Mo K."/>
            <person name="Hu Y."/>
        </authorList>
    </citation>
    <scope>NUCLEOTIDE SEQUENCE</scope>
    <source>
        <strain evidence="2">IB182493</strain>
    </source>
</reference>
<dbReference type="Pfam" id="PF01636">
    <property type="entry name" value="APH"/>
    <property type="match status" value="1"/>
</dbReference>
<dbReference type="EMBL" id="JACXIY010000011">
    <property type="protein sequence ID" value="MBD2868690.1"/>
    <property type="molecule type" value="Genomic_DNA"/>
</dbReference>
<protein>
    <submittedName>
        <fullName evidence="2">Aminoglycoside phosphotransferase family protein</fullName>
    </submittedName>
</protein>
<dbReference type="PANTHER" id="PTHR21310:SF42">
    <property type="entry name" value="BIFUNCTIONAL AAC_APH"/>
    <property type="match status" value="1"/>
</dbReference>
<dbReference type="InterPro" id="IPR011009">
    <property type="entry name" value="Kinase-like_dom_sf"/>
</dbReference>
<sequence>MDQRSAIDETLVKRLLAAQFPQWAHLPLRKLASTGTDNAIYRLGDEMAVRLPRVEWAAGQAETEYAWLPKLAPHLPLAISQPLALGTPAEGYPWHWSVHRWLEGENATTGRIDDLRQAAIDLAGFVAALQRIDAAGGPPPGFGRGMPLATRDAYVRDAIAQLHGTIDTEAAALAWDVSLKAPVWQGQPVWIHADIHAGNLLVDRGRISAVIDFGGVGVGDPAGDLLVAWSVLTADTRPVFREALRPDDATWARGRGWALSVGLIALPYYRDTNPVVAAISRHMVDEVLIDFKNGL</sequence>
<dbReference type="AlphaFoldDB" id="A0A927CN76"/>
<dbReference type="Proteomes" id="UP000632125">
    <property type="component" value="Unassembled WGS sequence"/>
</dbReference>
<evidence type="ECO:0000313" key="2">
    <source>
        <dbReference type="EMBL" id="MBD2868690.1"/>
    </source>
</evidence>
<comment type="caution">
    <text evidence="2">The sequence shown here is derived from an EMBL/GenBank/DDBJ whole genome shotgun (WGS) entry which is preliminary data.</text>
</comment>
<dbReference type="PANTHER" id="PTHR21310">
    <property type="entry name" value="AMINOGLYCOSIDE PHOSPHOTRANSFERASE-RELATED-RELATED"/>
    <property type="match status" value="1"/>
</dbReference>
<organism evidence="2 3">
    <name type="scientific">Paenibacillus arenilitoris</name>
    <dbReference type="NCBI Taxonomy" id="2772299"/>
    <lineage>
        <taxon>Bacteria</taxon>
        <taxon>Bacillati</taxon>
        <taxon>Bacillota</taxon>
        <taxon>Bacilli</taxon>
        <taxon>Bacillales</taxon>
        <taxon>Paenibacillaceae</taxon>
        <taxon>Paenibacillus</taxon>
    </lineage>
</organism>